<comment type="caution">
    <text evidence="1">The sequence shown here is derived from an EMBL/GenBank/DDBJ whole genome shotgun (WGS) entry which is preliminary data.</text>
</comment>
<reference evidence="1 2" key="1">
    <citation type="submission" date="2023-02" db="EMBL/GenBank/DDBJ databases">
        <title>LHISI_Scaffold_Assembly.</title>
        <authorList>
            <person name="Stuart O.P."/>
            <person name="Cleave R."/>
            <person name="Magrath M.J.L."/>
            <person name="Mikheyev A.S."/>
        </authorList>
    </citation>
    <scope>NUCLEOTIDE SEQUENCE [LARGE SCALE GENOMIC DNA]</scope>
    <source>
        <strain evidence="1">Daus_M_001</strain>
        <tissue evidence="1">Leg muscle</tissue>
    </source>
</reference>
<sequence>MDRLDSRILQDWLEIHYPFQHEHNLHPLSCGISAESRVNCDNVQAIGETVLQAIVGKTFAEAKISRKARINSLSRKSAFHAAVFIMKSGKEKTEYLKYELSPQPPALFDGPHMMVVFDGYSGKPGTKTQEQAQRAMRWPCPDIVFGEQTMATTLQEDVLMEVGDGVFQVKDDADVLVVTIALDIGLSGNPDILVGTDAELLVMLIYRNRPNGYVKMLHPSTNKTSAKLYDIVAIQKDIGDMQSAVLFAHAVTREVIKIFNSSAPHPEELANTGERFVRALYPGRDKFDNIVNNTTTPVQSYSF</sequence>
<keyword evidence="2" id="KW-1185">Reference proteome</keyword>
<accession>A0ABQ9I0C4</accession>
<evidence type="ECO:0000313" key="1">
    <source>
        <dbReference type="EMBL" id="KAJ8890070.1"/>
    </source>
</evidence>
<name>A0ABQ9I0C4_9NEOP</name>
<proteinExistence type="predicted"/>
<evidence type="ECO:0000313" key="2">
    <source>
        <dbReference type="Proteomes" id="UP001159363"/>
    </source>
</evidence>
<protein>
    <submittedName>
        <fullName evidence="1">Uncharacterized protein</fullName>
    </submittedName>
</protein>
<organism evidence="1 2">
    <name type="scientific">Dryococelus australis</name>
    <dbReference type="NCBI Taxonomy" id="614101"/>
    <lineage>
        <taxon>Eukaryota</taxon>
        <taxon>Metazoa</taxon>
        <taxon>Ecdysozoa</taxon>
        <taxon>Arthropoda</taxon>
        <taxon>Hexapoda</taxon>
        <taxon>Insecta</taxon>
        <taxon>Pterygota</taxon>
        <taxon>Neoptera</taxon>
        <taxon>Polyneoptera</taxon>
        <taxon>Phasmatodea</taxon>
        <taxon>Verophasmatodea</taxon>
        <taxon>Anareolatae</taxon>
        <taxon>Phasmatidae</taxon>
        <taxon>Eurycanthinae</taxon>
        <taxon>Dryococelus</taxon>
    </lineage>
</organism>
<gene>
    <name evidence="1" type="ORF">PR048_009577</name>
</gene>
<dbReference type="EMBL" id="JARBHB010000003">
    <property type="protein sequence ID" value="KAJ8890070.1"/>
    <property type="molecule type" value="Genomic_DNA"/>
</dbReference>
<dbReference type="Proteomes" id="UP001159363">
    <property type="component" value="Chromosome 3"/>
</dbReference>